<accession>A0A9N9AKW9</accession>
<gene>
    <name evidence="3" type="ORF">DEBURN_LOCUS6280</name>
</gene>
<dbReference type="PANTHER" id="PTHR28096:SF1">
    <property type="entry name" value="PROTEIN FAF1"/>
    <property type="match status" value="1"/>
</dbReference>
<dbReference type="EMBL" id="CAJVPK010000629">
    <property type="protein sequence ID" value="CAG8533984.1"/>
    <property type="molecule type" value="Genomic_DNA"/>
</dbReference>
<name>A0A9N9AKW9_9GLOM</name>
<feature type="coiled-coil region" evidence="1">
    <location>
        <begin position="12"/>
        <end position="62"/>
    </location>
</feature>
<sequence length="217" mass="24753">MSLLINYQSPKISKIKDNELNLLKRNDKEEEEIKEEEINKKNDRELEELLKATKLLEKYTAEQLTGKQRRKYNDGKLIELGAKPDNRGKKVPTPISLGMQVKRKEKEQKELEEAKNLGLYHKSIKHKWATSSSTSPNNHKNNNNNINNTNIIKNKFKKDKGIGIGIGKIKNGILTLSSKDIKRIEKTNNKKGGKSGRSNGKNGGIKKSYGKKNKFKK</sequence>
<evidence type="ECO:0000256" key="1">
    <source>
        <dbReference type="SAM" id="Coils"/>
    </source>
</evidence>
<dbReference type="OrthoDB" id="5556956at2759"/>
<feature type="compositionally biased region" description="Basic residues" evidence="2">
    <location>
        <begin position="208"/>
        <end position="217"/>
    </location>
</feature>
<dbReference type="Proteomes" id="UP000789706">
    <property type="component" value="Unassembled WGS sequence"/>
</dbReference>
<protein>
    <submittedName>
        <fullName evidence="3">1048_t:CDS:1</fullName>
    </submittedName>
</protein>
<dbReference type="Pfam" id="PF15375">
    <property type="entry name" value="FSAF1"/>
    <property type="match status" value="1"/>
</dbReference>
<evidence type="ECO:0000313" key="3">
    <source>
        <dbReference type="EMBL" id="CAG8533984.1"/>
    </source>
</evidence>
<keyword evidence="1" id="KW-0175">Coiled coil</keyword>
<feature type="region of interest" description="Disordered" evidence="2">
    <location>
        <begin position="178"/>
        <end position="217"/>
    </location>
</feature>
<dbReference type="InterPro" id="IPR053030">
    <property type="entry name" value="Ribosomal_biogenesis_FAF1-like"/>
</dbReference>
<dbReference type="AlphaFoldDB" id="A0A9N9AKW9"/>
<evidence type="ECO:0000256" key="2">
    <source>
        <dbReference type="SAM" id="MobiDB-lite"/>
    </source>
</evidence>
<keyword evidence="4" id="KW-1185">Reference proteome</keyword>
<evidence type="ECO:0000313" key="4">
    <source>
        <dbReference type="Proteomes" id="UP000789706"/>
    </source>
</evidence>
<dbReference type="PANTHER" id="PTHR28096">
    <property type="entry name" value="PROTEIN FAF1"/>
    <property type="match status" value="1"/>
</dbReference>
<organism evidence="3 4">
    <name type="scientific">Diversispora eburnea</name>
    <dbReference type="NCBI Taxonomy" id="1213867"/>
    <lineage>
        <taxon>Eukaryota</taxon>
        <taxon>Fungi</taxon>
        <taxon>Fungi incertae sedis</taxon>
        <taxon>Mucoromycota</taxon>
        <taxon>Glomeromycotina</taxon>
        <taxon>Glomeromycetes</taxon>
        <taxon>Diversisporales</taxon>
        <taxon>Diversisporaceae</taxon>
        <taxon>Diversispora</taxon>
    </lineage>
</organism>
<feature type="compositionally biased region" description="Low complexity" evidence="2">
    <location>
        <begin position="137"/>
        <end position="149"/>
    </location>
</feature>
<reference evidence="3" key="1">
    <citation type="submission" date="2021-06" db="EMBL/GenBank/DDBJ databases">
        <authorList>
            <person name="Kallberg Y."/>
            <person name="Tangrot J."/>
            <person name="Rosling A."/>
        </authorList>
    </citation>
    <scope>NUCLEOTIDE SEQUENCE</scope>
    <source>
        <strain evidence="3">AZ414A</strain>
    </source>
</reference>
<dbReference type="GO" id="GO:0000462">
    <property type="term" value="P:maturation of SSU-rRNA from tricistronic rRNA transcript (SSU-rRNA, 5.8S rRNA, LSU-rRNA)"/>
    <property type="evidence" value="ECO:0007669"/>
    <property type="project" value="TreeGrafter"/>
</dbReference>
<dbReference type="InterPro" id="IPR027973">
    <property type="entry name" value="FSAF1-like"/>
</dbReference>
<proteinExistence type="predicted"/>
<dbReference type="GO" id="GO:0005730">
    <property type="term" value="C:nucleolus"/>
    <property type="evidence" value="ECO:0007669"/>
    <property type="project" value="TreeGrafter"/>
</dbReference>
<comment type="caution">
    <text evidence="3">The sequence shown here is derived from an EMBL/GenBank/DDBJ whole genome shotgun (WGS) entry which is preliminary data.</text>
</comment>
<feature type="compositionally biased region" description="Basic and acidic residues" evidence="2">
    <location>
        <begin position="179"/>
        <end position="188"/>
    </location>
</feature>
<feature type="region of interest" description="Disordered" evidence="2">
    <location>
        <begin position="128"/>
        <end position="149"/>
    </location>
</feature>